<evidence type="ECO:0000313" key="1">
    <source>
        <dbReference type="EMBL" id="GFO16212.1"/>
    </source>
</evidence>
<dbReference type="AlphaFoldDB" id="A0AAV4BAL4"/>
<dbReference type="Proteomes" id="UP000735302">
    <property type="component" value="Unassembled WGS sequence"/>
</dbReference>
<dbReference type="EMBL" id="BLXT01004654">
    <property type="protein sequence ID" value="GFO16212.1"/>
    <property type="molecule type" value="Genomic_DNA"/>
</dbReference>
<gene>
    <name evidence="1" type="ORF">PoB_004271700</name>
</gene>
<organism evidence="1 2">
    <name type="scientific">Plakobranchus ocellatus</name>
    <dbReference type="NCBI Taxonomy" id="259542"/>
    <lineage>
        <taxon>Eukaryota</taxon>
        <taxon>Metazoa</taxon>
        <taxon>Spiralia</taxon>
        <taxon>Lophotrochozoa</taxon>
        <taxon>Mollusca</taxon>
        <taxon>Gastropoda</taxon>
        <taxon>Heterobranchia</taxon>
        <taxon>Euthyneura</taxon>
        <taxon>Panpulmonata</taxon>
        <taxon>Sacoglossa</taxon>
        <taxon>Placobranchoidea</taxon>
        <taxon>Plakobranchidae</taxon>
        <taxon>Plakobranchus</taxon>
    </lineage>
</organism>
<name>A0AAV4BAL4_9GAST</name>
<reference evidence="1 2" key="1">
    <citation type="journal article" date="2021" name="Elife">
        <title>Chloroplast acquisition without the gene transfer in kleptoplastic sea slugs, Plakobranchus ocellatus.</title>
        <authorList>
            <person name="Maeda T."/>
            <person name="Takahashi S."/>
            <person name="Yoshida T."/>
            <person name="Shimamura S."/>
            <person name="Takaki Y."/>
            <person name="Nagai Y."/>
            <person name="Toyoda A."/>
            <person name="Suzuki Y."/>
            <person name="Arimoto A."/>
            <person name="Ishii H."/>
            <person name="Satoh N."/>
            <person name="Nishiyama T."/>
            <person name="Hasebe M."/>
            <person name="Maruyama T."/>
            <person name="Minagawa J."/>
            <person name="Obokata J."/>
            <person name="Shigenobu S."/>
        </authorList>
    </citation>
    <scope>NUCLEOTIDE SEQUENCE [LARGE SCALE GENOMIC DNA]</scope>
</reference>
<proteinExistence type="predicted"/>
<keyword evidence="2" id="KW-1185">Reference proteome</keyword>
<protein>
    <submittedName>
        <fullName evidence="1">Uncharacterized protein</fullName>
    </submittedName>
</protein>
<comment type="caution">
    <text evidence="1">The sequence shown here is derived from an EMBL/GenBank/DDBJ whole genome shotgun (WGS) entry which is preliminary data.</text>
</comment>
<evidence type="ECO:0000313" key="2">
    <source>
        <dbReference type="Proteomes" id="UP000735302"/>
    </source>
</evidence>
<sequence length="141" mass="15800">MPQNKSQCQVLPHQIDCPELKDQTNGDLSSQMFAYLHHNHFSTYLRNYSGISKLVIWSDCCGYQNKSAAIANSVLHLSVETNAPVEQKFLIPNHTQMDCGAMHGLIERKSKCDISTPREDILAAMAMAREAPFPSTVTEVY</sequence>
<accession>A0AAV4BAL4</accession>